<dbReference type="AlphaFoldDB" id="X0TAC8"/>
<dbReference type="SUPFAM" id="SSF49265">
    <property type="entry name" value="Fibronectin type III"/>
    <property type="match status" value="1"/>
</dbReference>
<dbReference type="EMBL" id="BARS01008038">
    <property type="protein sequence ID" value="GAF73005.1"/>
    <property type="molecule type" value="Genomic_DNA"/>
</dbReference>
<protein>
    <recommendedName>
        <fullName evidence="2">Fibronectin type-III domain-containing protein</fullName>
    </recommendedName>
</protein>
<dbReference type="InterPro" id="IPR036116">
    <property type="entry name" value="FN3_sf"/>
</dbReference>
<evidence type="ECO:0008006" key="2">
    <source>
        <dbReference type="Google" id="ProtNLM"/>
    </source>
</evidence>
<proteinExistence type="predicted"/>
<name>X0TAC8_9ZZZZ</name>
<dbReference type="InterPro" id="IPR013783">
    <property type="entry name" value="Ig-like_fold"/>
</dbReference>
<gene>
    <name evidence="1" type="ORF">S01H1_15398</name>
</gene>
<dbReference type="Gene3D" id="2.60.40.10">
    <property type="entry name" value="Immunoglobulins"/>
    <property type="match status" value="2"/>
</dbReference>
<accession>X0TAC8</accession>
<feature type="non-terminal residue" evidence="1">
    <location>
        <position position="1"/>
    </location>
</feature>
<comment type="caution">
    <text evidence="1">The sequence shown here is derived from an EMBL/GenBank/DDBJ whole genome shotgun (WGS) entry which is preliminary data.</text>
</comment>
<sequence>NKNVYFTWADEATNEFSWTQPELISHNHTEVDFPHPEISVDKSGNAYVVWMDARRGNREVYFRKRINGDWQDPKNLSQSSGDSKYPVIAVDKAKGDAYVAWEEGNKILLREYKQSEDKWGAIEIATENHPKEAEGDVGLCASVYGDFHLVYTEDRSGKRNIYHRFKKGREPDKPEAPLGSTNLQTRLEVNNTKTNIFGWARNPENGAFHLTNYIVYRKKEGQSNSRYVKQAELSTTKFLYRDMGLSTSVKYEYAVTVKDKFDQESDRSKPAKEVPVFIPLSLDVITKLNKALFSIEKINTLNWTDTRLNDPIQNRRYRIYRKKSTDEDSAFTLIYTADSNTTSYTERMLPVTDKFVYRLTVIDNSGNESPWLEADED</sequence>
<dbReference type="SUPFAM" id="SSF89372">
    <property type="entry name" value="Fucose-specific lectin"/>
    <property type="match status" value="1"/>
</dbReference>
<evidence type="ECO:0000313" key="1">
    <source>
        <dbReference type="EMBL" id="GAF73005.1"/>
    </source>
</evidence>
<organism evidence="1">
    <name type="scientific">marine sediment metagenome</name>
    <dbReference type="NCBI Taxonomy" id="412755"/>
    <lineage>
        <taxon>unclassified sequences</taxon>
        <taxon>metagenomes</taxon>
        <taxon>ecological metagenomes</taxon>
    </lineage>
</organism>
<reference evidence="1" key="1">
    <citation type="journal article" date="2014" name="Front. Microbiol.">
        <title>High frequency of phylogenetically diverse reductive dehalogenase-homologous genes in deep subseafloor sedimentary metagenomes.</title>
        <authorList>
            <person name="Kawai M."/>
            <person name="Futagami T."/>
            <person name="Toyoda A."/>
            <person name="Takaki Y."/>
            <person name="Nishi S."/>
            <person name="Hori S."/>
            <person name="Arai W."/>
            <person name="Tsubouchi T."/>
            <person name="Morono Y."/>
            <person name="Uchiyama I."/>
            <person name="Ito T."/>
            <person name="Fujiyama A."/>
            <person name="Inagaki F."/>
            <person name="Takami H."/>
        </authorList>
    </citation>
    <scope>NUCLEOTIDE SEQUENCE</scope>
    <source>
        <strain evidence="1">Expedition CK06-06</strain>
    </source>
</reference>